<dbReference type="InterPro" id="IPR029057">
    <property type="entry name" value="PRTase-like"/>
</dbReference>
<dbReference type="KEGG" id="ccjz:ccrud_03685"/>
<dbReference type="PANTHER" id="PTHR47505">
    <property type="entry name" value="DNA UTILIZATION PROTEIN YHGH"/>
    <property type="match status" value="1"/>
</dbReference>
<keyword evidence="2" id="KW-0808">Transferase</keyword>
<dbReference type="CDD" id="cd06223">
    <property type="entry name" value="PRTases_typeI"/>
    <property type="match status" value="1"/>
</dbReference>
<organism evidence="2 3">
    <name type="scientific">Corynebacterium crudilactis</name>
    <dbReference type="NCBI Taxonomy" id="1652495"/>
    <lineage>
        <taxon>Bacteria</taxon>
        <taxon>Bacillati</taxon>
        <taxon>Actinomycetota</taxon>
        <taxon>Actinomycetes</taxon>
        <taxon>Mycobacteriales</taxon>
        <taxon>Corynebacteriaceae</taxon>
        <taxon>Corynebacterium</taxon>
    </lineage>
</organism>
<dbReference type="STRING" id="1652495.ccrud_03685"/>
<comment type="similarity">
    <text evidence="1">Belongs to the ComF/GntX family.</text>
</comment>
<keyword evidence="3" id="KW-1185">Reference proteome</keyword>
<dbReference type="GO" id="GO:0016757">
    <property type="term" value="F:glycosyltransferase activity"/>
    <property type="evidence" value="ECO:0007669"/>
    <property type="project" value="UniProtKB-KW"/>
</dbReference>
<dbReference type="Gene3D" id="3.40.50.2020">
    <property type="match status" value="1"/>
</dbReference>
<dbReference type="OrthoDB" id="5244859at2"/>
<evidence type="ECO:0000256" key="1">
    <source>
        <dbReference type="ARBA" id="ARBA00008007"/>
    </source>
</evidence>
<dbReference type="EMBL" id="CP015622">
    <property type="protein sequence ID" value="ANE03408.1"/>
    <property type="molecule type" value="Genomic_DNA"/>
</dbReference>
<reference evidence="2 3" key="1">
    <citation type="submission" date="2016-05" db="EMBL/GenBank/DDBJ databases">
        <title>Complete genome sequence of Corynebacterium crudilactis, a new Corynebacterium species isolated from raw cow's milk.</title>
        <authorList>
            <person name="Christian R."/>
            <person name="Zimmermann J."/>
            <person name="Lipski A."/>
            <person name="Kalinowski J."/>
        </authorList>
    </citation>
    <scope>NUCLEOTIDE SEQUENCE [LARGE SCALE GENOMIC DNA]</scope>
    <source>
        <strain evidence="2 3">JZ16</strain>
    </source>
</reference>
<dbReference type="AlphaFoldDB" id="A0A172QRV8"/>
<sequence>MELFLPRACGGCGAPGASLCTACQRVWRAPPKLARLNVALPVWTLAPYDGPHRNVLIAMKERGRADLADFVAAAVGASISYLAAQGEVEHDITLVPAPTRAVSQRRRGGDPVERVCRKTRLSTFPCLRISSSTPDSVGQSAQQRRLNMRVELLRQPQTPVLIIDDVVTTGATISASANVLRAAGVQVRGALTYCQA</sequence>
<keyword evidence="2" id="KW-0328">Glycosyltransferase</keyword>
<evidence type="ECO:0000313" key="3">
    <source>
        <dbReference type="Proteomes" id="UP000076929"/>
    </source>
</evidence>
<dbReference type="InterPro" id="IPR051910">
    <property type="entry name" value="ComF/GntX_DNA_util-trans"/>
</dbReference>
<evidence type="ECO:0000313" key="2">
    <source>
        <dbReference type="EMBL" id="ANE03408.1"/>
    </source>
</evidence>
<dbReference type="SUPFAM" id="SSF53271">
    <property type="entry name" value="PRTase-like"/>
    <property type="match status" value="1"/>
</dbReference>
<protein>
    <submittedName>
        <fullName evidence="2">Phosphoribosyltransferase</fullName>
    </submittedName>
</protein>
<accession>A0A172QRV8</accession>
<gene>
    <name evidence="2" type="ORF">ccrud_03685</name>
</gene>
<dbReference type="PANTHER" id="PTHR47505:SF1">
    <property type="entry name" value="DNA UTILIZATION PROTEIN YHGH"/>
    <property type="match status" value="1"/>
</dbReference>
<dbReference type="Proteomes" id="UP000076929">
    <property type="component" value="Chromosome"/>
</dbReference>
<name>A0A172QRV8_9CORY</name>
<proteinExistence type="inferred from homology"/>
<dbReference type="InterPro" id="IPR000836">
    <property type="entry name" value="PRTase_dom"/>
</dbReference>